<evidence type="ECO:0000256" key="1">
    <source>
        <dbReference type="ARBA" id="ARBA00023267"/>
    </source>
</evidence>
<dbReference type="EMBL" id="DSTT01000001">
    <property type="protein sequence ID" value="HFK23224.1"/>
    <property type="molecule type" value="Genomic_DNA"/>
</dbReference>
<gene>
    <name evidence="3" type="ORF">ENS15_01010</name>
</gene>
<dbReference type="PROSITE" id="PS50968">
    <property type="entry name" value="BIOTINYL_LIPOYL"/>
    <property type="match status" value="1"/>
</dbReference>
<accession>A0A7C3N817</accession>
<protein>
    <submittedName>
        <fullName evidence="3">Acetyl-CoA carboxylase biotin carboxyl carrier protein subunit</fullName>
    </submittedName>
</protein>
<dbReference type="InterPro" id="IPR000089">
    <property type="entry name" value="Biotin_lipoyl"/>
</dbReference>
<dbReference type="PROSITE" id="PS00188">
    <property type="entry name" value="BIOTIN"/>
    <property type="match status" value="1"/>
</dbReference>
<comment type="caution">
    <text evidence="3">The sequence shown here is derived from an EMBL/GenBank/DDBJ whole genome shotgun (WGS) entry which is preliminary data.</text>
</comment>
<dbReference type="Pfam" id="PF00364">
    <property type="entry name" value="Biotin_lipoyl"/>
    <property type="match status" value="1"/>
</dbReference>
<feature type="domain" description="Lipoyl-binding" evidence="2">
    <location>
        <begin position="28"/>
        <end position="103"/>
    </location>
</feature>
<dbReference type="CDD" id="cd06850">
    <property type="entry name" value="biotinyl_domain"/>
    <property type="match status" value="1"/>
</dbReference>
<evidence type="ECO:0000313" key="3">
    <source>
        <dbReference type="EMBL" id="HFK23224.1"/>
    </source>
</evidence>
<keyword evidence="1" id="KW-0092">Biotin</keyword>
<reference evidence="3" key="1">
    <citation type="journal article" date="2020" name="mSystems">
        <title>Genome- and Community-Level Interaction Insights into Carbon Utilization and Element Cycling Functions of Hydrothermarchaeota in Hydrothermal Sediment.</title>
        <authorList>
            <person name="Zhou Z."/>
            <person name="Liu Y."/>
            <person name="Xu W."/>
            <person name="Pan J."/>
            <person name="Luo Z.H."/>
            <person name="Li M."/>
        </authorList>
    </citation>
    <scope>NUCLEOTIDE SEQUENCE [LARGE SCALE GENOMIC DNA]</scope>
    <source>
        <strain evidence="3">SpSt-464</strain>
    </source>
</reference>
<dbReference type="InterPro" id="IPR011053">
    <property type="entry name" value="Single_hybrid_motif"/>
</dbReference>
<dbReference type="AlphaFoldDB" id="A0A7C3N817"/>
<dbReference type="PANTHER" id="PTHR45266">
    <property type="entry name" value="OXALOACETATE DECARBOXYLASE ALPHA CHAIN"/>
    <property type="match status" value="1"/>
</dbReference>
<sequence length="103" mass="11849">MEKKKDNISVDFDQYPTKIPEDYKLPIDTKLDDPFEISAPIPGIITKIFVKENDQVTSGTVLMILEAMKMKNKVYSKVEGQVKEIFVKEGERVVKNQKLCKIE</sequence>
<dbReference type="FunFam" id="2.40.50.100:FF:000003">
    <property type="entry name" value="Acetyl-CoA carboxylase biotin carboxyl carrier protein"/>
    <property type="match status" value="1"/>
</dbReference>
<name>A0A7C3N817_UNCW3</name>
<evidence type="ECO:0000259" key="2">
    <source>
        <dbReference type="PROSITE" id="PS50968"/>
    </source>
</evidence>
<dbReference type="InterPro" id="IPR050709">
    <property type="entry name" value="Biotin_Carboxyl_Carrier/Decarb"/>
</dbReference>
<dbReference type="PANTHER" id="PTHR45266:SF3">
    <property type="entry name" value="OXALOACETATE DECARBOXYLASE ALPHA CHAIN"/>
    <property type="match status" value="1"/>
</dbReference>
<dbReference type="Gene3D" id="2.40.50.100">
    <property type="match status" value="1"/>
</dbReference>
<organism evidence="3">
    <name type="scientific">candidate division WOR-3 bacterium</name>
    <dbReference type="NCBI Taxonomy" id="2052148"/>
    <lineage>
        <taxon>Bacteria</taxon>
        <taxon>Bacteria division WOR-3</taxon>
    </lineage>
</organism>
<dbReference type="SUPFAM" id="SSF51230">
    <property type="entry name" value="Single hybrid motif"/>
    <property type="match status" value="1"/>
</dbReference>
<dbReference type="InterPro" id="IPR001882">
    <property type="entry name" value="Biotin_BS"/>
</dbReference>
<proteinExistence type="predicted"/>